<evidence type="ECO:0000256" key="7">
    <source>
        <dbReference type="SAM" id="MobiDB-lite"/>
    </source>
</evidence>
<dbReference type="AlphaFoldDB" id="A0A3B4T943"/>
<reference evidence="10" key="1">
    <citation type="submission" date="2025-08" db="UniProtKB">
        <authorList>
            <consortium name="Ensembl"/>
        </authorList>
    </citation>
    <scope>IDENTIFICATION</scope>
</reference>
<dbReference type="GO" id="GO:0051400">
    <property type="term" value="F:BH domain binding"/>
    <property type="evidence" value="ECO:0007669"/>
    <property type="project" value="TreeGrafter"/>
</dbReference>
<dbReference type="SUPFAM" id="SSF56854">
    <property type="entry name" value="Bcl-2 inhibitors of programmed cell death"/>
    <property type="match status" value="1"/>
</dbReference>
<comment type="subcellular location">
    <subcellularLocation>
        <location evidence="2">Cytoplasm</location>
    </subcellularLocation>
    <subcellularLocation>
        <location evidence="1">Nucleus</location>
    </subcellularLocation>
</comment>
<evidence type="ECO:0000259" key="9">
    <source>
        <dbReference type="SMART" id="SM00337"/>
    </source>
</evidence>
<dbReference type="PROSITE" id="PS50062">
    <property type="entry name" value="BCL2_FAMILY"/>
    <property type="match status" value="1"/>
</dbReference>
<evidence type="ECO:0000256" key="6">
    <source>
        <dbReference type="ARBA" id="ARBA00023242"/>
    </source>
</evidence>
<dbReference type="InterPro" id="IPR046371">
    <property type="entry name" value="Bcl-2_BH1-3"/>
</dbReference>
<feature type="region of interest" description="Disordered" evidence="7">
    <location>
        <begin position="49"/>
        <end position="104"/>
    </location>
</feature>
<evidence type="ECO:0000256" key="2">
    <source>
        <dbReference type="ARBA" id="ARBA00004496"/>
    </source>
</evidence>
<dbReference type="GO" id="GO:0005634">
    <property type="term" value="C:nucleus"/>
    <property type="evidence" value="ECO:0007669"/>
    <property type="project" value="UniProtKB-SubCell"/>
</dbReference>
<sequence length="315" mass="34635">MNLIQSPKPTAFTAMNYCICRQNGGLETWTDGSGDSSPEIAIGSTICSHNGNVVPNDNSKRPKSLEVTSTNGYATKASREDSDVDDGSLPCTPEIQSDGETDVPSCPAGDEVLEDDTRQLISQSMKSFTGRSIPRWTEHRALQTMKRVVDGVLEKHRYAYNGMINKLSLDNTGDDVRFVGAVAKSLFADGTTNWGRIASLVAFGAVVCQRMKETGRENCVESVGQEISKYLLSDQRDWLVKNNSWDGFVAFFRVADPESKVRNTLMAFAGFAGIGATLALLIRCLFERSRPKQEGKIAFFPMSCSREAHFHRAHS</sequence>
<protein>
    <submittedName>
        <fullName evidence="10">MCL1 apoptosis regulator, BCL2 family member b</fullName>
    </submittedName>
</protein>
<dbReference type="FunFam" id="1.10.437.10:FF:000017">
    <property type="entry name" value="MCL1, BCL2 family apoptosis regulator"/>
    <property type="match status" value="1"/>
</dbReference>
<keyword evidence="8" id="KW-1133">Transmembrane helix</keyword>
<dbReference type="InterPro" id="IPR036834">
    <property type="entry name" value="Bcl-2-like_sf"/>
</dbReference>
<accession>A0A3B4T943</accession>
<dbReference type="SMART" id="SM00337">
    <property type="entry name" value="BCL"/>
    <property type="match status" value="1"/>
</dbReference>
<evidence type="ECO:0000256" key="4">
    <source>
        <dbReference type="ARBA" id="ARBA00022490"/>
    </source>
</evidence>
<feature type="domain" description="Bcl-2 Bcl-2 homology region 1-3" evidence="9">
    <location>
        <begin position="145"/>
        <end position="245"/>
    </location>
</feature>
<dbReference type="PRINTS" id="PR01866">
    <property type="entry name" value="APOPREGMCL1"/>
</dbReference>
<feature type="transmembrane region" description="Helical" evidence="8">
    <location>
        <begin position="265"/>
        <end position="286"/>
    </location>
</feature>
<keyword evidence="4" id="KW-0963">Cytoplasm</keyword>
<dbReference type="PRINTS" id="PR01862">
    <property type="entry name" value="BCL2FAMILY"/>
</dbReference>
<dbReference type="Gene3D" id="1.10.437.10">
    <property type="entry name" value="Blc2-like"/>
    <property type="match status" value="1"/>
</dbReference>
<evidence type="ECO:0000256" key="8">
    <source>
        <dbReference type="SAM" id="Phobius"/>
    </source>
</evidence>
<dbReference type="GO" id="GO:0005741">
    <property type="term" value="C:mitochondrial outer membrane"/>
    <property type="evidence" value="ECO:0007669"/>
    <property type="project" value="TreeGrafter"/>
</dbReference>
<dbReference type="GO" id="GO:0097192">
    <property type="term" value="P:extrinsic apoptotic signaling pathway in absence of ligand"/>
    <property type="evidence" value="ECO:0007669"/>
    <property type="project" value="TreeGrafter"/>
</dbReference>
<evidence type="ECO:0000313" key="10">
    <source>
        <dbReference type="Ensembl" id="ENSSDUP00000002482.1"/>
    </source>
</evidence>
<dbReference type="PANTHER" id="PTHR11256">
    <property type="entry name" value="BCL-2 RELATED"/>
    <property type="match status" value="1"/>
</dbReference>
<organism evidence="10 11">
    <name type="scientific">Seriola dumerili</name>
    <name type="common">Greater amberjack</name>
    <name type="synonym">Caranx dumerili</name>
    <dbReference type="NCBI Taxonomy" id="41447"/>
    <lineage>
        <taxon>Eukaryota</taxon>
        <taxon>Metazoa</taxon>
        <taxon>Chordata</taxon>
        <taxon>Craniata</taxon>
        <taxon>Vertebrata</taxon>
        <taxon>Euteleostomi</taxon>
        <taxon>Actinopterygii</taxon>
        <taxon>Neopterygii</taxon>
        <taxon>Teleostei</taxon>
        <taxon>Neoteleostei</taxon>
        <taxon>Acanthomorphata</taxon>
        <taxon>Carangaria</taxon>
        <taxon>Carangiformes</taxon>
        <taxon>Carangidae</taxon>
        <taxon>Seriola</taxon>
    </lineage>
</organism>
<dbReference type="Pfam" id="PF00452">
    <property type="entry name" value="Bcl-2"/>
    <property type="match status" value="1"/>
</dbReference>
<dbReference type="PANTHER" id="PTHR11256:SF46">
    <property type="entry name" value="INDUCED MYELOID LEUKEMIA CELL DIFFERENTIATION PROTEIN MCL-1"/>
    <property type="match status" value="1"/>
</dbReference>
<keyword evidence="5" id="KW-0053">Apoptosis</keyword>
<dbReference type="Proteomes" id="UP000261420">
    <property type="component" value="Unplaced"/>
</dbReference>
<dbReference type="GO" id="GO:0015267">
    <property type="term" value="F:channel activity"/>
    <property type="evidence" value="ECO:0007669"/>
    <property type="project" value="TreeGrafter"/>
</dbReference>
<dbReference type="GO" id="GO:0008630">
    <property type="term" value="P:intrinsic apoptotic signaling pathway in response to DNA damage"/>
    <property type="evidence" value="ECO:0007669"/>
    <property type="project" value="TreeGrafter"/>
</dbReference>
<dbReference type="InterPro" id="IPR002475">
    <property type="entry name" value="Bcl2-like"/>
</dbReference>
<name>A0A3B4T943_SERDU</name>
<comment type="similarity">
    <text evidence="3">Belongs to the Bcl-2 family.</text>
</comment>
<dbReference type="GO" id="GO:0001836">
    <property type="term" value="P:release of cytochrome c from mitochondria"/>
    <property type="evidence" value="ECO:0007669"/>
    <property type="project" value="TreeGrafter"/>
</dbReference>
<dbReference type="GO" id="GO:0008053">
    <property type="term" value="P:mitochondrial fusion"/>
    <property type="evidence" value="ECO:0007669"/>
    <property type="project" value="TreeGrafter"/>
</dbReference>
<evidence type="ECO:0000313" key="11">
    <source>
        <dbReference type="Proteomes" id="UP000261420"/>
    </source>
</evidence>
<evidence type="ECO:0000256" key="5">
    <source>
        <dbReference type="ARBA" id="ARBA00022703"/>
    </source>
</evidence>
<keyword evidence="11" id="KW-1185">Reference proteome</keyword>
<keyword evidence="6" id="KW-0539">Nucleus</keyword>
<dbReference type="GO" id="GO:0042981">
    <property type="term" value="P:regulation of apoptotic process"/>
    <property type="evidence" value="ECO:0007669"/>
    <property type="project" value="InterPro"/>
</dbReference>
<evidence type="ECO:0000256" key="3">
    <source>
        <dbReference type="ARBA" id="ARBA00009458"/>
    </source>
</evidence>
<keyword evidence="8" id="KW-0812">Transmembrane</keyword>
<dbReference type="CDD" id="cd06845">
    <property type="entry name" value="Bcl-2_like"/>
    <property type="match status" value="1"/>
</dbReference>
<dbReference type="Ensembl" id="ENSSDUT00000002550.1">
    <property type="protein sequence ID" value="ENSSDUP00000002482.1"/>
    <property type="gene ID" value="ENSSDUG00000001927.1"/>
</dbReference>
<dbReference type="GeneTree" id="ENSGT01130000278292"/>
<evidence type="ECO:0000256" key="1">
    <source>
        <dbReference type="ARBA" id="ARBA00004123"/>
    </source>
</evidence>
<keyword evidence="8" id="KW-0472">Membrane</keyword>
<dbReference type="InterPro" id="IPR026298">
    <property type="entry name" value="Bcl-2_fam"/>
</dbReference>
<reference evidence="10" key="2">
    <citation type="submission" date="2025-09" db="UniProtKB">
        <authorList>
            <consortium name="Ensembl"/>
        </authorList>
    </citation>
    <scope>IDENTIFICATION</scope>
</reference>
<dbReference type="STRING" id="41447.ENSSDUP00000002482"/>
<dbReference type="InterPro" id="IPR013281">
    <property type="entry name" value="Apop_reg_Mc1"/>
</dbReference>
<proteinExistence type="inferred from homology"/>